<dbReference type="OrthoDB" id="10613114at2759"/>
<dbReference type="AlphaFoldDB" id="A0A3P7J0T2"/>
<evidence type="ECO:0000313" key="2">
    <source>
        <dbReference type="EMBL" id="VDM73923.1"/>
    </source>
</evidence>
<evidence type="ECO:0000256" key="1">
    <source>
        <dbReference type="SAM" id="MobiDB-lite"/>
    </source>
</evidence>
<gene>
    <name evidence="2" type="ORF">SVUK_LOCUS8921</name>
</gene>
<reference evidence="2 3" key="1">
    <citation type="submission" date="2018-11" db="EMBL/GenBank/DDBJ databases">
        <authorList>
            <consortium name="Pathogen Informatics"/>
        </authorList>
    </citation>
    <scope>NUCLEOTIDE SEQUENCE [LARGE SCALE GENOMIC DNA]</scope>
</reference>
<evidence type="ECO:0000313" key="3">
    <source>
        <dbReference type="Proteomes" id="UP000270094"/>
    </source>
</evidence>
<organism evidence="2 3">
    <name type="scientific">Strongylus vulgaris</name>
    <name type="common">Blood worm</name>
    <dbReference type="NCBI Taxonomy" id="40348"/>
    <lineage>
        <taxon>Eukaryota</taxon>
        <taxon>Metazoa</taxon>
        <taxon>Ecdysozoa</taxon>
        <taxon>Nematoda</taxon>
        <taxon>Chromadorea</taxon>
        <taxon>Rhabditida</taxon>
        <taxon>Rhabditina</taxon>
        <taxon>Rhabditomorpha</taxon>
        <taxon>Strongyloidea</taxon>
        <taxon>Strongylidae</taxon>
        <taxon>Strongylus</taxon>
    </lineage>
</organism>
<dbReference type="EMBL" id="UYYB01033116">
    <property type="protein sequence ID" value="VDM73923.1"/>
    <property type="molecule type" value="Genomic_DNA"/>
</dbReference>
<accession>A0A3P7J0T2</accession>
<name>A0A3P7J0T2_STRVU</name>
<feature type="compositionally biased region" description="Pro residues" evidence="1">
    <location>
        <begin position="9"/>
        <end position="18"/>
    </location>
</feature>
<sequence length="178" mass="19998">MLASIPMPVSAPPPPPPSGANEAWEKAQQALKKISPKKPMKHQQPTPLAPPPNAHALMVQYYPWMAQSYGMQYPPPPTYSTGYQQPQQNFAQLPSTNNQPWNNNQKMWNNQKQWNKRPQQQQKQPQTQAKKFTPFALAPRVATQKTFLQPAQPAVNNLAPGGLGVMPENVKYVAFICF</sequence>
<keyword evidence="3" id="KW-1185">Reference proteome</keyword>
<dbReference type="Proteomes" id="UP000270094">
    <property type="component" value="Unassembled WGS sequence"/>
</dbReference>
<protein>
    <submittedName>
        <fullName evidence="2">Uncharacterized protein</fullName>
    </submittedName>
</protein>
<proteinExistence type="predicted"/>
<feature type="region of interest" description="Disordered" evidence="1">
    <location>
        <begin position="1"/>
        <end position="52"/>
    </location>
</feature>